<evidence type="ECO:0008006" key="17">
    <source>
        <dbReference type="Google" id="ProtNLM"/>
    </source>
</evidence>
<dbReference type="Gene3D" id="1.20.120.1770">
    <property type="match status" value="1"/>
</dbReference>
<gene>
    <name evidence="15" type="ORF">CYY_003108</name>
</gene>
<evidence type="ECO:0000256" key="5">
    <source>
        <dbReference type="ARBA" id="ARBA00022692"/>
    </source>
</evidence>
<keyword evidence="3" id="KW-0813">Transport</keyword>
<dbReference type="Pfam" id="PF03351">
    <property type="entry name" value="DOMON"/>
    <property type="match status" value="1"/>
</dbReference>
<feature type="domain" description="Cytochrome b561" evidence="14">
    <location>
        <begin position="169"/>
        <end position="364"/>
    </location>
</feature>
<evidence type="ECO:0000256" key="4">
    <source>
        <dbReference type="ARBA" id="ARBA00022617"/>
    </source>
</evidence>
<dbReference type="GO" id="GO:0020037">
    <property type="term" value="F:heme binding"/>
    <property type="evidence" value="ECO:0007669"/>
    <property type="project" value="TreeGrafter"/>
</dbReference>
<dbReference type="InterPro" id="IPR006593">
    <property type="entry name" value="Cyt_b561/ferric_Rdtase_TM"/>
</dbReference>
<feature type="signal peptide" evidence="12">
    <location>
        <begin position="1"/>
        <end position="22"/>
    </location>
</feature>
<dbReference type="AlphaFoldDB" id="A0A8J4PVA8"/>
<dbReference type="PROSITE" id="PS50836">
    <property type="entry name" value="DOMON"/>
    <property type="match status" value="1"/>
</dbReference>
<evidence type="ECO:0000256" key="11">
    <source>
        <dbReference type="SAM" id="Phobius"/>
    </source>
</evidence>
<feature type="transmembrane region" description="Helical" evidence="11">
    <location>
        <begin position="237"/>
        <end position="259"/>
    </location>
</feature>
<evidence type="ECO:0000259" key="13">
    <source>
        <dbReference type="PROSITE" id="PS50836"/>
    </source>
</evidence>
<dbReference type="EMBL" id="AJWJ01000093">
    <property type="protein sequence ID" value="KAF2075603.1"/>
    <property type="molecule type" value="Genomic_DNA"/>
</dbReference>
<evidence type="ECO:0000256" key="12">
    <source>
        <dbReference type="SAM" id="SignalP"/>
    </source>
</evidence>
<keyword evidence="8 11" id="KW-1133">Transmembrane helix</keyword>
<dbReference type="GO" id="GO:0046872">
    <property type="term" value="F:metal ion binding"/>
    <property type="evidence" value="ECO:0007669"/>
    <property type="project" value="UniProtKB-KW"/>
</dbReference>
<feature type="transmembrane region" description="Helical" evidence="11">
    <location>
        <begin position="333"/>
        <end position="355"/>
    </location>
</feature>
<evidence type="ECO:0000256" key="2">
    <source>
        <dbReference type="ARBA" id="ARBA00004141"/>
    </source>
</evidence>
<dbReference type="InterPro" id="IPR005018">
    <property type="entry name" value="DOMON_domain"/>
</dbReference>
<keyword evidence="6" id="KW-0479">Metal-binding</keyword>
<keyword evidence="9" id="KW-0408">Iron</keyword>
<dbReference type="SMART" id="SM00664">
    <property type="entry name" value="DoH"/>
    <property type="match status" value="1"/>
</dbReference>
<comment type="caution">
    <text evidence="15">The sequence shown here is derived from an EMBL/GenBank/DDBJ whole genome shotgun (WGS) entry which is preliminary data.</text>
</comment>
<keyword evidence="7" id="KW-0249">Electron transport</keyword>
<keyword evidence="4" id="KW-0349">Heme</keyword>
<dbReference type="SMART" id="SM00665">
    <property type="entry name" value="B561"/>
    <property type="match status" value="1"/>
</dbReference>
<evidence type="ECO:0000313" key="16">
    <source>
        <dbReference type="Proteomes" id="UP000695562"/>
    </source>
</evidence>
<sequence length="378" mass="41411">MKISKFLLSFILVNLLSTLAFGAFNAGVVVDTASNFLVQWEIFNNDTIVFGISASMKTWVGIGWHCQGCQSDKFMANSDYVIAVFNDTTGQLSVGDYVSTPGPRGIPPIPDTSLNGTNDIISFGGYQTPDSTFVYFTRKLVTGDKIGDRDLVIGEIDFIWAHGAAGSNSFGYHGQGNAGRLNLNLDIESSSTDNTPTQGPDYVDWHASLMCISFGFLMPFGMFAARYLKNYTWWFPLHYIVQGTAFACALVGFIMAIVMMGGLDFSTTHSIFGIITLSLVLASVGLGVISHLLWKPTRTKTPIFPDIIHWVGGRLVFALSIAAIITGMKLHQVPTPLIICFAGLIGFYGIIVIWLEVYNRVYPQDTYASHETKSLINN</sequence>
<evidence type="ECO:0000256" key="3">
    <source>
        <dbReference type="ARBA" id="ARBA00022448"/>
    </source>
</evidence>
<evidence type="ECO:0000256" key="6">
    <source>
        <dbReference type="ARBA" id="ARBA00022723"/>
    </source>
</evidence>
<keyword evidence="16" id="KW-1185">Reference proteome</keyword>
<dbReference type="PANTHER" id="PTHR15422">
    <property type="entry name" value="OS05G0565100 PROTEIN"/>
    <property type="match status" value="1"/>
</dbReference>
<keyword evidence="5 11" id="KW-0812">Transmembrane</keyword>
<protein>
    <recommendedName>
        <fullName evidence="17">Cytochrome b561 / ferric reductase transmembrane domain-containing protein</fullName>
    </recommendedName>
</protein>
<dbReference type="GO" id="GO:0140575">
    <property type="term" value="F:transmembrane monodehydroascorbate reductase activity"/>
    <property type="evidence" value="ECO:0007669"/>
    <property type="project" value="InterPro"/>
</dbReference>
<dbReference type="PROSITE" id="PS50939">
    <property type="entry name" value="CYTOCHROME_B561"/>
    <property type="match status" value="1"/>
</dbReference>
<feature type="domain" description="DOMON" evidence="13">
    <location>
        <begin position="34"/>
        <end position="163"/>
    </location>
</feature>
<evidence type="ECO:0000259" key="14">
    <source>
        <dbReference type="PROSITE" id="PS50939"/>
    </source>
</evidence>
<dbReference type="Pfam" id="PF03188">
    <property type="entry name" value="Cytochrom_B561"/>
    <property type="match status" value="1"/>
</dbReference>
<name>A0A8J4PVA8_9MYCE</name>
<feature type="transmembrane region" description="Helical" evidence="11">
    <location>
        <begin position="306"/>
        <end position="327"/>
    </location>
</feature>
<keyword evidence="10 11" id="KW-0472">Membrane</keyword>
<accession>A0A8J4PVA8</accession>
<feature type="transmembrane region" description="Helical" evidence="11">
    <location>
        <begin position="271"/>
        <end position="294"/>
    </location>
</feature>
<evidence type="ECO:0000256" key="9">
    <source>
        <dbReference type="ARBA" id="ARBA00023004"/>
    </source>
</evidence>
<evidence type="ECO:0000313" key="15">
    <source>
        <dbReference type="EMBL" id="KAF2075603.1"/>
    </source>
</evidence>
<evidence type="ECO:0000256" key="7">
    <source>
        <dbReference type="ARBA" id="ARBA00022982"/>
    </source>
</evidence>
<dbReference type="PANTHER" id="PTHR15422:SF25">
    <property type="entry name" value="CYTOCHROME B561 _ FERRIC REDUCTASE TRANSMEMBRANE DOMAIN-CONTAINING PROTEIN"/>
    <property type="match status" value="1"/>
</dbReference>
<dbReference type="InterPro" id="IPR045150">
    <property type="entry name" value="CYB561D1/2"/>
</dbReference>
<proteinExistence type="predicted"/>
<evidence type="ECO:0000256" key="8">
    <source>
        <dbReference type="ARBA" id="ARBA00022989"/>
    </source>
</evidence>
<comment type="cofactor">
    <cofactor evidence="1">
        <name>heme b</name>
        <dbReference type="ChEBI" id="CHEBI:60344"/>
    </cofactor>
</comment>
<evidence type="ECO:0000256" key="1">
    <source>
        <dbReference type="ARBA" id="ARBA00001970"/>
    </source>
</evidence>
<dbReference type="InterPro" id="IPR045266">
    <property type="entry name" value="DOH_DOMON"/>
</dbReference>
<reference evidence="15" key="1">
    <citation type="submission" date="2020-01" db="EMBL/GenBank/DDBJ databases">
        <title>Development of genomics and gene disruption for Polysphondylium violaceum indicates a role for the polyketide synthase stlB in stalk morphogenesis.</title>
        <authorList>
            <person name="Narita B."/>
            <person name="Kawabe Y."/>
            <person name="Kin K."/>
            <person name="Saito T."/>
            <person name="Gibbs R."/>
            <person name="Kuspa A."/>
            <person name="Muzny D."/>
            <person name="Queller D."/>
            <person name="Richards S."/>
            <person name="Strassman J."/>
            <person name="Sucgang R."/>
            <person name="Worley K."/>
            <person name="Schaap P."/>
        </authorList>
    </citation>
    <scope>NUCLEOTIDE SEQUENCE</scope>
    <source>
        <strain evidence="15">QSvi11</strain>
    </source>
</reference>
<dbReference type="CDD" id="cd09631">
    <property type="entry name" value="DOMON_DOH"/>
    <property type="match status" value="1"/>
</dbReference>
<dbReference type="Proteomes" id="UP000695562">
    <property type="component" value="Unassembled WGS sequence"/>
</dbReference>
<dbReference type="OrthoDB" id="19261at2759"/>
<feature type="chain" id="PRO_5035313406" description="Cytochrome b561 / ferric reductase transmembrane domain-containing protein" evidence="12">
    <location>
        <begin position="23"/>
        <end position="378"/>
    </location>
</feature>
<comment type="subcellular location">
    <subcellularLocation>
        <location evidence="2">Membrane</location>
        <topology evidence="2">Multi-pass membrane protein</topology>
    </subcellularLocation>
</comment>
<dbReference type="CDD" id="cd08760">
    <property type="entry name" value="Cyt_b561_FRRS1_like"/>
    <property type="match status" value="1"/>
</dbReference>
<dbReference type="GO" id="GO:0016020">
    <property type="term" value="C:membrane"/>
    <property type="evidence" value="ECO:0007669"/>
    <property type="project" value="UniProtKB-SubCell"/>
</dbReference>
<feature type="transmembrane region" description="Helical" evidence="11">
    <location>
        <begin position="205"/>
        <end position="225"/>
    </location>
</feature>
<keyword evidence="12" id="KW-0732">Signal</keyword>
<organism evidence="15 16">
    <name type="scientific">Polysphondylium violaceum</name>
    <dbReference type="NCBI Taxonomy" id="133409"/>
    <lineage>
        <taxon>Eukaryota</taxon>
        <taxon>Amoebozoa</taxon>
        <taxon>Evosea</taxon>
        <taxon>Eumycetozoa</taxon>
        <taxon>Dictyostelia</taxon>
        <taxon>Dictyosteliales</taxon>
        <taxon>Dictyosteliaceae</taxon>
        <taxon>Polysphondylium</taxon>
    </lineage>
</organism>
<evidence type="ECO:0000256" key="10">
    <source>
        <dbReference type="ARBA" id="ARBA00023136"/>
    </source>
</evidence>